<dbReference type="OrthoDB" id="5862607at2759"/>
<dbReference type="EMBL" id="UYRW01000497">
    <property type="protein sequence ID" value="VDK67325.1"/>
    <property type="molecule type" value="Genomic_DNA"/>
</dbReference>
<feature type="compositionally biased region" description="Polar residues" evidence="1">
    <location>
        <begin position="228"/>
        <end position="239"/>
    </location>
</feature>
<dbReference type="WBParaSite" id="nOo.2.0.1.t02883-RA">
    <property type="protein sequence ID" value="nOo.2.0.1.t02883-RA"/>
    <property type="gene ID" value="nOo.2.0.1.g02883"/>
</dbReference>
<feature type="region of interest" description="Disordered" evidence="1">
    <location>
        <begin position="164"/>
        <end position="184"/>
    </location>
</feature>
<organism evidence="5">
    <name type="scientific">Onchocerca ochengi</name>
    <name type="common">Filarial nematode worm</name>
    <dbReference type="NCBI Taxonomy" id="42157"/>
    <lineage>
        <taxon>Eukaryota</taxon>
        <taxon>Metazoa</taxon>
        <taxon>Ecdysozoa</taxon>
        <taxon>Nematoda</taxon>
        <taxon>Chromadorea</taxon>
        <taxon>Rhabditida</taxon>
        <taxon>Spirurina</taxon>
        <taxon>Spiruromorpha</taxon>
        <taxon>Filarioidea</taxon>
        <taxon>Onchocercidae</taxon>
        <taxon>Onchocerca</taxon>
    </lineage>
</organism>
<keyword evidence="2" id="KW-0472">Membrane</keyword>
<protein>
    <submittedName>
        <fullName evidence="5">G_PROTEIN_RECEP_F1_2 domain-containing protein</fullName>
    </submittedName>
</protein>
<keyword evidence="2" id="KW-0812">Transmembrane</keyword>
<dbReference type="AlphaFoldDB" id="A0A182E4G3"/>
<evidence type="ECO:0000313" key="3">
    <source>
        <dbReference type="EMBL" id="VDK67325.1"/>
    </source>
</evidence>
<dbReference type="Proteomes" id="UP000271087">
    <property type="component" value="Unassembled WGS sequence"/>
</dbReference>
<evidence type="ECO:0000256" key="1">
    <source>
        <dbReference type="SAM" id="MobiDB-lite"/>
    </source>
</evidence>
<keyword evidence="4" id="KW-1185">Reference proteome</keyword>
<feature type="transmembrane region" description="Helical" evidence="2">
    <location>
        <begin position="12"/>
        <end position="32"/>
    </location>
</feature>
<name>A0A182E4G3_ONCOC</name>
<feature type="region of interest" description="Disordered" evidence="1">
    <location>
        <begin position="214"/>
        <end position="249"/>
    </location>
</feature>
<keyword evidence="2" id="KW-1133">Transmembrane helix</keyword>
<evidence type="ECO:0000313" key="4">
    <source>
        <dbReference type="Proteomes" id="UP000271087"/>
    </source>
</evidence>
<reference evidence="3 4" key="2">
    <citation type="submission" date="2018-08" db="EMBL/GenBank/DDBJ databases">
        <authorList>
            <person name="Laetsch R D."/>
            <person name="Stevens L."/>
            <person name="Kumar S."/>
            <person name="Blaxter L. M."/>
        </authorList>
    </citation>
    <scope>NUCLEOTIDE SEQUENCE [LARGE SCALE GENOMIC DNA]</scope>
</reference>
<proteinExistence type="predicted"/>
<evidence type="ECO:0000313" key="5">
    <source>
        <dbReference type="WBParaSite" id="nOo.2.0.1.t02883-RA"/>
    </source>
</evidence>
<sequence length="249" mass="28085">MYDFADVNDFPTTFVISSIIIALPVVPVLILCQFKKMEKKKQAVLTVSHFPAIENNDSEFIDKKATNQTNATVVAKLKSIETMQQTGTPLRTKTSQSIEYMADNSLNARKCNDQGGKNYQIIGDLDNTDSSYEYSLDNTLAMESLEKIRGKHDLILEGEEIDHQMRKSSQKSNSSDYSLFDSQTSRRDIREQRLRLLKLDTTVARRVAAALEDSEISISAQDKRKKPTNQAAQQTSQVEETQDKLVAHT</sequence>
<evidence type="ECO:0000256" key="2">
    <source>
        <dbReference type="SAM" id="Phobius"/>
    </source>
</evidence>
<reference evidence="5" key="1">
    <citation type="submission" date="2016-06" db="UniProtKB">
        <authorList>
            <consortium name="WormBaseParasite"/>
        </authorList>
    </citation>
    <scope>IDENTIFICATION</scope>
</reference>
<gene>
    <name evidence="3" type="ORF">NOO_LOCUS2883</name>
</gene>
<accession>A0A182E4G3</accession>